<sequence length="40" mass="4664">MKSMITRVLAQVEDGQLHPGAIPLKKRYYTCKTIPENYIR</sequence>
<reference evidence="1 2" key="1">
    <citation type="submission" date="2019-03" db="EMBL/GenBank/DDBJ databases">
        <title>Deep-cultivation of Planctomycetes and their phenomic and genomic characterization uncovers novel biology.</title>
        <authorList>
            <person name="Wiegand S."/>
            <person name="Jogler M."/>
            <person name="Boedeker C."/>
            <person name="Pinto D."/>
            <person name="Vollmers J."/>
            <person name="Rivas-Marin E."/>
            <person name="Kohn T."/>
            <person name="Peeters S.H."/>
            <person name="Heuer A."/>
            <person name="Rast P."/>
            <person name="Oberbeckmann S."/>
            <person name="Bunk B."/>
            <person name="Jeske O."/>
            <person name="Meyerdierks A."/>
            <person name="Storesund J.E."/>
            <person name="Kallscheuer N."/>
            <person name="Luecker S."/>
            <person name="Lage O.M."/>
            <person name="Pohl T."/>
            <person name="Merkel B.J."/>
            <person name="Hornburger P."/>
            <person name="Mueller R.-W."/>
            <person name="Bruemmer F."/>
            <person name="Labrenz M."/>
            <person name="Spormann A.M."/>
            <person name="Op den Camp H."/>
            <person name="Overmann J."/>
            <person name="Amann R."/>
            <person name="Jetten M.S.M."/>
            <person name="Mascher T."/>
            <person name="Medema M.H."/>
            <person name="Devos D.P."/>
            <person name="Kaster A.-K."/>
            <person name="Ovreas L."/>
            <person name="Rohde M."/>
            <person name="Galperin M.Y."/>
            <person name="Jogler C."/>
        </authorList>
    </citation>
    <scope>NUCLEOTIDE SEQUENCE [LARGE SCALE GENOMIC DNA]</scope>
    <source>
        <strain evidence="1 2">V202</strain>
    </source>
</reference>
<organism evidence="1 2">
    <name type="scientific">Gimesia aquarii</name>
    <dbReference type="NCBI Taxonomy" id="2527964"/>
    <lineage>
        <taxon>Bacteria</taxon>
        <taxon>Pseudomonadati</taxon>
        <taxon>Planctomycetota</taxon>
        <taxon>Planctomycetia</taxon>
        <taxon>Planctomycetales</taxon>
        <taxon>Planctomycetaceae</taxon>
        <taxon>Gimesia</taxon>
    </lineage>
</organism>
<evidence type="ECO:0000313" key="2">
    <source>
        <dbReference type="Proteomes" id="UP000318384"/>
    </source>
</evidence>
<protein>
    <submittedName>
        <fullName evidence="1">Uncharacterized protein</fullName>
    </submittedName>
</protein>
<gene>
    <name evidence="1" type="ORF">V202x_53020</name>
</gene>
<accession>A0A517X2Y7</accession>
<dbReference type="EMBL" id="CP037422">
    <property type="protein sequence ID" value="QDU11877.1"/>
    <property type="molecule type" value="Genomic_DNA"/>
</dbReference>
<name>A0A517X2Y7_9PLAN</name>
<evidence type="ECO:0000313" key="1">
    <source>
        <dbReference type="EMBL" id="QDU11877.1"/>
    </source>
</evidence>
<proteinExistence type="predicted"/>
<keyword evidence="2" id="KW-1185">Reference proteome</keyword>
<dbReference type="AlphaFoldDB" id="A0A517X2Y7"/>
<dbReference type="Proteomes" id="UP000318384">
    <property type="component" value="Chromosome"/>
</dbReference>